<keyword evidence="1" id="KW-0812">Transmembrane</keyword>
<dbReference type="InterPro" id="IPR003010">
    <property type="entry name" value="C-N_Hydrolase"/>
</dbReference>
<sequence>MAQNLSSCVDLVRRAAAAGAKKPQILFLPEASDYIAPSAQESLRLARPVAQSLFVAGLRSAAAESRIAVHVGIHVPVAVKPAGAAASIITANNPGNGADPVLGLADTTPVPGGQQDTETTTKLYNRTIFITADGALDDNDSQKTKTSYDKLHLFDYGALRESASTQAGAALTAPFASPVGRLGSLICFDLRFPEPALALARPGPGSGSGWSDRPAQVLLYPSAFTVPTGRAHWEVLLRARAIETGSWVIAAAQVGRHPLHDSTTRGKRVSYGRSLVVDPWGRVALELKGVVGGGDDEPDTWEAEDGAVGQLGFVDVDLDLWARVRERMPLRRRTFRALWHMVLAIVLLGPITSLLPGLCRSGDHNLAAAKLPIPISYKHCTSDRFDPEDGRLAMEGLLHKFKGEATDGDIKLRRRSTYYAIHGTAIFYICNCIRCEAQTFPESETREAWQIIANEDCGPGRGGYVWSMQWNKGWAVTSANSLGGPDIGSRALCPTRCNTPLWDGAPACEWWSSGTGTST</sequence>
<feature type="transmembrane region" description="Helical" evidence="1">
    <location>
        <begin position="337"/>
        <end position="358"/>
    </location>
</feature>
<protein>
    <submittedName>
        <fullName evidence="3">Carbon-nitrogen hydrolase</fullName>
    </submittedName>
</protein>
<proteinExistence type="predicted"/>
<evidence type="ECO:0000313" key="3">
    <source>
        <dbReference type="EMBL" id="KAK7743421.1"/>
    </source>
</evidence>
<reference evidence="3 4" key="1">
    <citation type="submission" date="2024-02" db="EMBL/GenBank/DDBJ databases">
        <title>De novo assembly and annotation of 12 fungi associated with fruit tree decline syndrome in Ontario, Canada.</title>
        <authorList>
            <person name="Sulman M."/>
            <person name="Ellouze W."/>
            <person name="Ilyukhin E."/>
        </authorList>
    </citation>
    <scope>NUCLEOTIDE SEQUENCE [LARGE SCALE GENOMIC DNA]</scope>
    <source>
        <strain evidence="3 4">M11/M66-122</strain>
    </source>
</reference>
<name>A0AAN9YGR2_9PEZI</name>
<accession>A0AAN9YGR2</accession>
<keyword evidence="1" id="KW-0472">Membrane</keyword>
<dbReference type="InterPro" id="IPR036526">
    <property type="entry name" value="C-N_Hydrolase_sf"/>
</dbReference>
<dbReference type="PANTHER" id="PTHR23088:SF27">
    <property type="entry name" value="DEAMINATED GLUTATHIONE AMIDASE"/>
    <property type="match status" value="1"/>
</dbReference>
<dbReference type="SUPFAM" id="SSF56317">
    <property type="entry name" value="Carbon-nitrogen hydrolase"/>
    <property type="match status" value="1"/>
</dbReference>
<gene>
    <name evidence="3" type="primary">NIT2</name>
    <name evidence="3" type="ORF">SLS62_010565</name>
</gene>
<keyword evidence="3" id="KW-0378">Hydrolase</keyword>
<organism evidence="3 4">
    <name type="scientific">Diatrype stigma</name>
    <dbReference type="NCBI Taxonomy" id="117547"/>
    <lineage>
        <taxon>Eukaryota</taxon>
        <taxon>Fungi</taxon>
        <taxon>Dikarya</taxon>
        <taxon>Ascomycota</taxon>
        <taxon>Pezizomycotina</taxon>
        <taxon>Sordariomycetes</taxon>
        <taxon>Xylariomycetidae</taxon>
        <taxon>Xylariales</taxon>
        <taxon>Diatrypaceae</taxon>
        <taxon>Diatrype</taxon>
    </lineage>
</organism>
<evidence type="ECO:0000313" key="4">
    <source>
        <dbReference type="Proteomes" id="UP001320420"/>
    </source>
</evidence>
<dbReference type="PANTHER" id="PTHR23088">
    <property type="entry name" value="NITRILASE-RELATED"/>
    <property type="match status" value="1"/>
</dbReference>
<dbReference type="Gene3D" id="3.60.110.10">
    <property type="entry name" value="Carbon-nitrogen hydrolase"/>
    <property type="match status" value="1"/>
</dbReference>
<feature type="domain" description="CN hydrolase" evidence="2">
    <location>
        <begin position="1"/>
        <end position="320"/>
    </location>
</feature>
<comment type="caution">
    <text evidence="3">The sequence shown here is derived from an EMBL/GenBank/DDBJ whole genome shotgun (WGS) entry which is preliminary data.</text>
</comment>
<dbReference type="Pfam" id="PF00795">
    <property type="entry name" value="CN_hydrolase"/>
    <property type="match status" value="1"/>
</dbReference>
<dbReference type="GO" id="GO:0016787">
    <property type="term" value="F:hydrolase activity"/>
    <property type="evidence" value="ECO:0007669"/>
    <property type="project" value="UniProtKB-KW"/>
</dbReference>
<evidence type="ECO:0000256" key="1">
    <source>
        <dbReference type="SAM" id="Phobius"/>
    </source>
</evidence>
<dbReference type="EMBL" id="JAKJXP020000135">
    <property type="protein sequence ID" value="KAK7743421.1"/>
    <property type="molecule type" value="Genomic_DNA"/>
</dbReference>
<keyword evidence="1" id="KW-1133">Transmembrane helix</keyword>
<evidence type="ECO:0000259" key="2">
    <source>
        <dbReference type="PROSITE" id="PS50263"/>
    </source>
</evidence>
<dbReference type="PROSITE" id="PS50263">
    <property type="entry name" value="CN_HYDROLASE"/>
    <property type="match status" value="1"/>
</dbReference>
<keyword evidence="4" id="KW-1185">Reference proteome</keyword>
<dbReference type="Proteomes" id="UP001320420">
    <property type="component" value="Unassembled WGS sequence"/>
</dbReference>
<dbReference type="AlphaFoldDB" id="A0AAN9YGR2"/>